<evidence type="ECO:0000256" key="6">
    <source>
        <dbReference type="ARBA" id="ARBA00023136"/>
    </source>
</evidence>
<sequence length="431" mass="47825">MLTSDVRYSWYNVAPGFFEYFNLAESADEAGYAYTNRIIGATSGLFSAGAFMGCWTMEWMCDTHSRKQALLIATLISILGGALQAGAAAIPMFLVARWLTGYGVGNLVTLIPIMQAEISPPASHGFLVGQHGVILVLGYTVAGWTGYGCYFSPNSSFQWRFPLALGCLWPVMLLMVMPWIPESPLLFQDRKDEAYKILSRLHWRDDDPNEHFARIEFHQISQQVEADRILHETETIWDLFRLGESGSVPLLLSGIYVTIGALGNYVNSLLIDRVGRKPLFIIGLSGMMVSLIFEAALWAQYAGSANHPGLSAALFFIFLHLAFYGCCIDANSFVYASEIFPTHIRSRGVAWSVGTLFLTTIPYLEAAPTALATIEWKYFIIFIVLTFINIPIVYFTFPETKGISLENLNGVFGDECVASTMGSSLEKRDSH</sequence>
<dbReference type="PRINTS" id="PR00171">
    <property type="entry name" value="SUGRTRNSPORT"/>
</dbReference>
<dbReference type="InterPro" id="IPR036259">
    <property type="entry name" value="MFS_trans_sf"/>
</dbReference>
<reference evidence="9" key="1">
    <citation type="journal article" date="2023" name="IMA Fungus">
        <title>Comparative genomic study of the Penicillium genus elucidates a diverse pangenome and 15 lateral gene transfer events.</title>
        <authorList>
            <person name="Petersen C."/>
            <person name="Sorensen T."/>
            <person name="Nielsen M.R."/>
            <person name="Sondergaard T.E."/>
            <person name="Sorensen J.L."/>
            <person name="Fitzpatrick D.A."/>
            <person name="Frisvad J.C."/>
            <person name="Nielsen K.L."/>
        </authorList>
    </citation>
    <scope>NUCLEOTIDE SEQUENCE</scope>
    <source>
        <strain evidence="9">IBT 17514</strain>
    </source>
</reference>
<evidence type="ECO:0000313" key="10">
    <source>
        <dbReference type="Proteomes" id="UP001215712"/>
    </source>
</evidence>
<dbReference type="AlphaFoldDB" id="A0AAD6HV04"/>
<feature type="transmembrane region" description="Helical" evidence="7">
    <location>
        <begin position="248"/>
        <end position="267"/>
    </location>
</feature>
<dbReference type="InterPro" id="IPR003663">
    <property type="entry name" value="Sugar/inositol_transpt"/>
</dbReference>
<accession>A0AAD6HV04</accession>
<dbReference type="GO" id="GO:0016020">
    <property type="term" value="C:membrane"/>
    <property type="evidence" value="ECO:0007669"/>
    <property type="project" value="UniProtKB-SubCell"/>
</dbReference>
<name>A0AAD6HV04_9EURO</name>
<evidence type="ECO:0000256" key="7">
    <source>
        <dbReference type="SAM" id="Phobius"/>
    </source>
</evidence>
<feature type="transmembrane region" description="Helical" evidence="7">
    <location>
        <begin position="313"/>
        <end position="336"/>
    </location>
</feature>
<keyword evidence="6 7" id="KW-0472">Membrane</keyword>
<evidence type="ECO:0000256" key="3">
    <source>
        <dbReference type="ARBA" id="ARBA00022448"/>
    </source>
</evidence>
<organism evidence="9 10">
    <name type="scientific">Penicillium malachiteum</name>
    <dbReference type="NCBI Taxonomy" id="1324776"/>
    <lineage>
        <taxon>Eukaryota</taxon>
        <taxon>Fungi</taxon>
        <taxon>Dikarya</taxon>
        <taxon>Ascomycota</taxon>
        <taxon>Pezizomycotina</taxon>
        <taxon>Eurotiomycetes</taxon>
        <taxon>Eurotiomycetidae</taxon>
        <taxon>Eurotiales</taxon>
        <taxon>Aspergillaceae</taxon>
        <taxon>Penicillium</taxon>
    </lineage>
</organism>
<feature type="transmembrane region" description="Helical" evidence="7">
    <location>
        <begin position="69"/>
        <end position="94"/>
    </location>
</feature>
<feature type="transmembrane region" description="Helical" evidence="7">
    <location>
        <begin position="376"/>
        <end position="397"/>
    </location>
</feature>
<feature type="domain" description="Major facilitator superfamily (MFS) profile" evidence="8">
    <location>
        <begin position="1"/>
        <end position="401"/>
    </location>
</feature>
<protein>
    <recommendedName>
        <fullName evidence="8">Major facilitator superfamily (MFS) profile domain-containing protein</fullName>
    </recommendedName>
</protein>
<keyword evidence="3" id="KW-0813">Transport</keyword>
<comment type="caution">
    <text evidence="9">The sequence shown here is derived from an EMBL/GenBank/DDBJ whole genome shotgun (WGS) entry which is preliminary data.</text>
</comment>
<evidence type="ECO:0000259" key="8">
    <source>
        <dbReference type="PROSITE" id="PS50850"/>
    </source>
</evidence>
<evidence type="ECO:0000256" key="1">
    <source>
        <dbReference type="ARBA" id="ARBA00004141"/>
    </source>
</evidence>
<dbReference type="PANTHER" id="PTHR48022:SF38">
    <property type="entry name" value="MAJOR FACILITATOR SUPERFAMILY (MFS) PROFILE DOMAIN-CONTAINING PROTEIN-RELATED"/>
    <property type="match status" value="1"/>
</dbReference>
<keyword evidence="4 7" id="KW-0812">Transmembrane</keyword>
<feature type="transmembrane region" description="Helical" evidence="7">
    <location>
        <begin position="279"/>
        <end position="301"/>
    </location>
</feature>
<reference evidence="9" key="2">
    <citation type="submission" date="2023-01" db="EMBL/GenBank/DDBJ databases">
        <authorList>
            <person name="Petersen C."/>
        </authorList>
    </citation>
    <scope>NUCLEOTIDE SEQUENCE</scope>
    <source>
        <strain evidence="9">IBT 17514</strain>
    </source>
</reference>
<dbReference type="SUPFAM" id="SSF103473">
    <property type="entry name" value="MFS general substrate transporter"/>
    <property type="match status" value="1"/>
</dbReference>
<dbReference type="PROSITE" id="PS50850">
    <property type="entry name" value="MFS"/>
    <property type="match status" value="1"/>
</dbReference>
<keyword evidence="10" id="KW-1185">Reference proteome</keyword>
<dbReference type="Gene3D" id="1.20.1250.20">
    <property type="entry name" value="MFS general substrate transporter like domains"/>
    <property type="match status" value="2"/>
</dbReference>
<feature type="transmembrane region" description="Helical" evidence="7">
    <location>
        <begin position="132"/>
        <end position="151"/>
    </location>
</feature>
<dbReference type="EMBL" id="JAQJAN010000002">
    <property type="protein sequence ID" value="KAJ5738508.1"/>
    <property type="molecule type" value="Genomic_DNA"/>
</dbReference>
<comment type="similarity">
    <text evidence="2">Belongs to the major facilitator superfamily. Sugar transporter (TC 2.A.1.1) family.</text>
</comment>
<dbReference type="InterPro" id="IPR050360">
    <property type="entry name" value="MFS_Sugar_Transporters"/>
</dbReference>
<dbReference type="Pfam" id="PF00083">
    <property type="entry name" value="Sugar_tr"/>
    <property type="match status" value="2"/>
</dbReference>
<keyword evidence="5 7" id="KW-1133">Transmembrane helix</keyword>
<feature type="transmembrane region" description="Helical" evidence="7">
    <location>
        <begin position="163"/>
        <end position="180"/>
    </location>
</feature>
<proteinExistence type="inferred from homology"/>
<dbReference type="InterPro" id="IPR020846">
    <property type="entry name" value="MFS_dom"/>
</dbReference>
<dbReference type="PANTHER" id="PTHR48022">
    <property type="entry name" value="PLASTIDIC GLUCOSE TRANSPORTER 4"/>
    <property type="match status" value="1"/>
</dbReference>
<dbReference type="Proteomes" id="UP001215712">
    <property type="component" value="Unassembled WGS sequence"/>
</dbReference>
<dbReference type="InterPro" id="IPR005828">
    <property type="entry name" value="MFS_sugar_transport-like"/>
</dbReference>
<evidence type="ECO:0000256" key="2">
    <source>
        <dbReference type="ARBA" id="ARBA00010992"/>
    </source>
</evidence>
<comment type="subcellular location">
    <subcellularLocation>
        <location evidence="1">Membrane</location>
        <topology evidence="1">Multi-pass membrane protein</topology>
    </subcellularLocation>
</comment>
<evidence type="ECO:0000256" key="4">
    <source>
        <dbReference type="ARBA" id="ARBA00022692"/>
    </source>
</evidence>
<evidence type="ECO:0000313" key="9">
    <source>
        <dbReference type="EMBL" id="KAJ5738508.1"/>
    </source>
</evidence>
<feature type="transmembrane region" description="Helical" evidence="7">
    <location>
        <begin position="348"/>
        <end position="364"/>
    </location>
</feature>
<dbReference type="GO" id="GO:0005351">
    <property type="term" value="F:carbohydrate:proton symporter activity"/>
    <property type="evidence" value="ECO:0007669"/>
    <property type="project" value="TreeGrafter"/>
</dbReference>
<feature type="transmembrane region" description="Helical" evidence="7">
    <location>
        <begin position="38"/>
        <end position="57"/>
    </location>
</feature>
<evidence type="ECO:0000256" key="5">
    <source>
        <dbReference type="ARBA" id="ARBA00022989"/>
    </source>
</evidence>
<gene>
    <name evidence="9" type="ORF">N7493_001663</name>
</gene>